<keyword evidence="2" id="KW-0808">Transferase</keyword>
<dbReference type="PROSITE" id="PS00584">
    <property type="entry name" value="PFKB_KINASES_2"/>
    <property type="match status" value="1"/>
</dbReference>
<dbReference type="InterPro" id="IPR029056">
    <property type="entry name" value="Ribokinase-like"/>
</dbReference>
<feature type="domain" description="Carbohydrate kinase PfkB" evidence="4">
    <location>
        <begin position="26"/>
        <end position="261"/>
    </location>
</feature>
<dbReference type="InterPro" id="IPR002173">
    <property type="entry name" value="Carboh/pur_kinase_PfkB_CS"/>
</dbReference>
<dbReference type="GO" id="GO:0016301">
    <property type="term" value="F:kinase activity"/>
    <property type="evidence" value="ECO:0007669"/>
    <property type="project" value="UniProtKB-KW"/>
</dbReference>
<protein>
    <submittedName>
        <fullName evidence="5">Fructoselysine 6-kinase</fullName>
    </submittedName>
</protein>
<dbReference type="Gene3D" id="3.40.1190.20">
    <property type="match status" value="1"/>
</dbReference>
<dbReference type="InterPro" id="IPR011611">
    <property type="entry name" value="PfkB_dom"/>
</dbReference>
<proteinExistence type="inferred from homology"/>
<keyword evidence="6" id="KW-1185">Reference proteome</keyword>
<evidence type="ECO:0000256" key="1">
    <source>
        <dbReference type="ARBA" id="ARBA00010688"/>
    </source>
</evidence>
<organism evidence="5 6">
    <name type="scientific">Aestuariivirga litoralis</name>
    <dbReference type="NCBI Taxonomy" id="2650924"/>
    <lineage>
        <taxon>Bacteria</taxon>
        <taxon>Pseudomonadati</taxon>
        <taxon>Pseudomonadota</taxon>
        <taxon>Alphaproteobacteria</taxon>
        <taxon>Hyphomicrobiales</taxon>
        <taxon>Aestuariivirgaceae</taxon>
        <taxon>Aestuariivirga</taxon>
    </lineage>
</organism>
<gene>
    <name evidence="5" type="ORF">DK847_13810</name>
</gene>
<comment type="caution">
    <text evidence="5">The sequence shown here is derived from an EMBL/GenBank/DDBJ whole genome shotgun (WGS) entry which is preliminary data.</text>
</comment>
<dbReference type="EMBL" id="QKVK01000006">
    <property type="protein sequence ID" value="PZF76268.1"/>
    <property type="molecule type" value="Genomic_DNA"/>
</dbReference>
<evidence type="ECO:0000256" key="3">
    <source>
        <dbReference type="ARBA" id="ARBA00022777"/>
    </source>
</evidence>
<dbReference type="Proteomes" id="UP000248795">
    <property type="component" value="Unassembled WGS sequence"/>
</dbReference>
<dbReference type="InterPro" id="IPR052700">
    <property type="entry name" value="Carb_kinase_PfkB-like"/>
</dbReference>
<dbReference type="PANTHER" id="PTHR43320:SF3">
    <property type="entry name" value="CARBOHYDRATE KINASE PFKB DOMAIN-CONTAINING PROTEIN"/>
    <property type="match status" value="1"/>
</dbReference>
<dbReference type="PROSITE" id="PS00583">
    <property type="entry name" value="PFKB_KINASES_1"/>
    <property type="match status" value="1"/>
</dbReference>
<evidence type="ECO:0000313" key="5">
    <source>
        <dbReference type="EMBL" id="PZF76268.1"/>
    </source>
</evidence>
<dbReference type="Pfam" id="PF00294">
    <property type="entry name" value="PfkB"/>
    <property type="match status" value="1"/>
</dbReference>
<evidence type="ECO:0000259" key="4">
    <source>
        <dbReference type="Pfam" id="PF00294"/>
    </source>
</evidence>
<dbReference type="RefSeq" id="WP_111199105.1">
    <property type="nucleotide sequence ID" value="NZ_QKVK01000006.1"/>
</dbReference>
<name>A0A2W2B876_9HYPH</name>
<dbReference type="SUPFAM" id="SSF53613">
    <property type="entry name" value="Ribokinase-like"/>
    <property type="match status" value="1"/>
</dbReference>
<comment type="similarity">
    <text evidence="1">Belongs to the carbohydrate kinase PfkB family.</text>
</comment>
<accession>A0A2W2B876</accession>
<evidence type="ECO:0000313" key="6">
    <source>
        <dbReference type="Proteomes" id="UP000248795"/>
    </source>
</evidence>
<keyword evidence="3 5" id="KW-0418">Kinase</keyword>
<sequence length="276" mass="28410">MPEPAFAAVGDNCIDQFLPPVGDCLVGGNAVNVAVQLARLGRRVAYFGAVGEDAAGRAVEAALRRNAVDVAGLRRVGAHATARTDIETLPDGDRRFVFESFGAAVHYRADGADIARLATMAYVHLGWIRGAVALRRALRHSAAVLSQDLSVNNAAEDLDPSGLDVAFSSASPGAGEAESWRLLAAGAAVAVVTLGAAGSLANDGVEIRRMAALPTPVSDTTGAGDAFIAGFLDAHAKGLNLQQCLASGAERGALACRYRGGFPQAPLQPFVHDRGS</sequence>
<dbReference type="AlphaFoldDB" id="A0A2W2B876"/>
<reference evidence="6" key="1">
    <citation type="submission" date="2018-06" db="EMBL/GenBank/DDBJ databases">
        <title>Aestuariibacter litoralis strain KCTC 52945T.</title>
        <authorList>
            <person name="Li X."/>
            <person name="Salam N."/>
            <person name="Li J.-L."/>
            <person name="Chen Y.-M."/>
            <person name="Yang Z.-W."/>
            <person name="Zhang L.-Y."/>
            <person name="Han M.-X."/>
            <person name="Xiao M."/>
            <person name="Li W.-J."/>
        </authorList>
    </citation>
    <scope>NUCLEOTIDE SEQUENCE [LARGE SCALE GENOMIC DNA]</scope>
    <source>
        <strain evidence="6">KCTC 52945</strain>
    </source>
</reference>
<evidence type="ECO:0000256" key="2">
    <source>
        <dbReference type="ARBA" id="ARBA00022679"/>
    </source>
</evidence>
<dbReference type="PANTHER" id="PTHR43320">
    <property type="entry name" value="SUGAR KINASE"/>
    <property type="match status" value="1"/>
</dbReference>